<evidence type="ECO:0000313" key="2">
    <source>
        <dbReference type="Proteomes" id="UP000050501"/>
    </source>
</evidence>
<name>A0A0P6XKN2_9CHLR</name>
<protein>
    <submittedName>
        <fullName evidence="1">Uncharacterized protein</fullName>
    </submittedName>
</protein>
<dbReference type="EMBL" id="LGCM01000065">
    <property type="protein sequence ID" value="KPL75593.1"/>
    <property type="molecule type" value="Genomic_DNA"/>
</dbReference>
<proteinExistence type="predicted"/>
<dbReference type="RefSeq" id="WP_062417525.1">
    <property type="nucleotide sequence ID" value="NZ_DF967974.1"/>
</dbReference>
<dbReference type="InterPro" id="IPR054233">
    <property type="entry name" value="DUF6958"/>
</dbReference>
<dbReference type="Pfam" id="PF22278">
    <property type="entry name" value="DUF6958"/>
    <property type="match status" value="1"/>
</dbReference>
<reference evidence="1 2" key="1">
    <citation type="submission" date="2015-07" db="EMBL/GenBank/DDBJ databases">
        <title>Genome sequence of Levilinea saccharolytica DSM 16555.</title>
        <authorList>
            <person name="Hemp J."/>
            <person name="Ward L.M."/>
            <person name="Pace L.A."/>
            <person name="Fischer W.W."/>
        </authorList>
    </citation>
    <scope>NUCLEOTIDE SEQUENCE [LARGE SCALE GENOMIC DNA]</scope>
    <source>
        <strain evidence="1 2">KIBI-1</strain>
    </source>
</reference>
<sequence length="100" mass="11229">MEDKIVTLHPQGLKGVHISRAKYEQMRAVILQSLADLGPQTYRQLAIVVEQKLRGRFGGSIPWYYTAVKLDLETRGEILCTRKGGSEQLLRLGARHAAVQ</sequence>
<organism evidence="1 2">
    <name type="scientific">Levilinea saccharolytica</name>
    <dbReference type="NCBI Taxonomy" id="229921"/>
    <lineage>
        <taxon>Bacteria</taxon>
        <taxon>Bacillati</taxon>
        <taxon>Chloroflexota</taxon>
        <taxon>Anaerolineae</taxon>
        <taxon>Anaerolineales</taxon>
        <taxon>Anaerolineaceae</taxon>
        <taxon>Levilinea</taxon>
    </lineage>
</organism>
<comment type="caution">
    <text evidence="1">The sequence shown here is derived from an EMBL/GenBank/DDBJ whole genome shotgun (WGS) entry which is preliminary data.</text>
</comment>
<dbReference type="OrthoDB" id="2453136at2"/>
<dbReference type="AlphaFoldDB" id="A0A0P6XKN2"/>
<keyword evidence="2" id="KW-1185">Reference proteome</keyword>
<evidence type="ECO:0000313" key="1">
    <source>
        <dbReference type="EMBL" id="KPL75593.1"/>
    </source>
</evidence>
<gene>
    <name evidence="1" type="ORF">ADN01_17210</name>
</gene>
<accession>A0A0P6XKN2</accession>
<dbReference type="Proteomes" id="UP000050501">
    <property type="component" value="Unassembled WGS sequence"/>
</dbReference>